<evidence type="ECO:0000313" key="1">
    <source>
        <dbReference type="EMBL" id="MCS4559122.1"/>
    </source>
</evidence>
<feature type="non-terminal residue" evidence="1">
    <location>
        <position position="1"/>
    </location>
</feature>
<gene>
    <name evidence="1" type="ORF">L9G74_22130</name>
</gene>
<reference evidence="2" key="1">
    <citation type="submission" date="2023-07" db="EMBL/GenBank/DDBJ databases">
        <title>Shewanella mangrovi sp. nov., an acetaldehyde- degrading bacterium isolated from mangrove sediment.</title>
        <authorList>
            <person name="Liu Y."/>
        </authorList>
    </citation>
    <scope>NUCLEOTIDE SEQUENCE [LARGE SCALE GENOMIC DNA]</scope>
    <source>
        <strain evidence="2">C32</strain>
    </source>
</reference>
<comment type="caution">
    <text evidence="1">The sequence shown here is derived from an EMBL/GenBank/DDBJ whole genome shotgun (WGS) entry which is preliminary data.</text>
</comment>
<proteinExistence type="predicted"/>
<organism evidence="1 2">
    <name type="scientific">Shewanella electrica</name>
    <dbReference type="NCBI Taxonomy" id="515560"/>
    <lineage>
        <taxon>Bacteria</taxon>
        <taxon>Pseudomonadati</taxon>
        <taxon>Pseudomonadota</taxon>
        <taxon>Gammaproteobacteria</taxon>
        <taxon>Alteromonadales</taxon>
        <taxon>Shewanellaceae</taxon>
        <taxon>Shewanella</taxon>
    </lineage>
</organism>
<keyword evidence="2" id="KW-1185">Reference proteome</keyword>
<dbReference type="Proteomes" id="UP001201549">
    <property type="component" value="Unassembled WGS sequence"/>
</dbReference>
<evidence type="ECO:0008006" key="3">
    <source>
        <dbReference type="Google" id="ProtNLM"/>
    </source>
</evidence>
<evidence type="ECO:0000313" key="2">
    <source>
        <dbReference type="Proteomes" id="UP001201549"/>
    </source>
</evidence>
<name>A0ABT2FS07_9GAMM</name>
<protein>
    <recommendedName>
        <fullName evidence="3">LysR family transcriptional regulator</fullName>
    </recommendedName>
</protein>
<dbReference type="EMBL" id="JAKOGG010000803">
    <property type="protein sequence ID" value="MCS4559122.1"/>
    <property type="molecule type" value="Genomic_DNA"/>
</dbReference>
<accession>A0ABT2FS07</accession>
<feature type="non-terminal residue" evidence="1">
    <location>
        <position position="78"/>
    </location>
</feature>
<sequence length="78" mass="8607">LLSQIVHVEPDEHGARVTRLPADALREPGLLPANSVLVATTDEPSRRWLECAEVLLHDERLPDPQRWIRATLAGLPGA</sequence>
<dbReference type="RefSeq" id="WP_238899098.1">
    <property type="nucleotide sequence ID" value="NZ_JAKOGG010000803.1"/>
</dbReference>